<dbReference type="EMBL" id="GL573199">
    <property type="protein sequence ID" value="ELR06923.1"/>
    <property type="molecule type" value="Genomic_DNA"/>
</dbReference>
<dbReference type="InParanoid" id="L8G2L1"/>
<gene>
    <name evidence="2" type="ORF">GMDG_02293</name>
</gene>
<reference evidence="3" key="1">
    <citation type="submission" date="2010-09" db="EMBL/GenBank/DDBJ databases">
        <title>The genome sequence of Geomyces destructans 20631-21.</title>
        <authorList>
            <consortium name="The Broad Institute Genome Sequencing Platform"/>
            <person name="Cuomo C.A."/>
            <person name="Blehert D.S."/>
            <person name="Lorch J.M."/>
            <person name="Young S.K."/>
            <person name="Zeng Q."/>
            <person name="Gargeya S."/>
            <person name="Fitzgerald M."/>
            <person name="Haas B."/>
            <person name="Abouelleil A."/>
            <person name="Alvarado L."/>
            <person name="Arachchi H.M."/>
            <person name="Berlin A."/>
            <person name="Brown A."/>
            <person name="Chapman S.B."/>
            <person name="Chen Z."/>
            <person name="Dunbar C."/>
            <person name="Freedman E."/>
            <person name="Gearin G."/>
            <person name="Gellesch M."/>
            <person name="Goldberg J."/>
            <person name="Griggs A."/>
            <person name="Gujja S."/>
            <person name="Heiman D."/>
            <person name="Howarth C."/>
            <person name="Larson L."/>
            <person name="Lui A."/>
            <person name="MacDonald P.J.P."/>
            <person name="Montmayeur A."/>
            <person name="Murphy C."/>
            <person name="Neiman D."/>
            <person name="Pearson M."/>
            <person name="Priest M."/>
            <person name="Roberts A."/>
            <person name="Saif S."/>
            <person name="Shea T."/>
            <person name="Shenoy N."/>
            <person name="Sisk P."/>
            <person name="Stolte C."/>
            <person name="Sykes S."/>
            <person name="Wortman J."/>
            <person name="Nusbaum C."/>
            <person name="Birren B."/>
        </authorList>
    </citation>
    <scope>NUCLEOTIDE SEQUENCE [LARGE SCALE GENOMIC DNA]</scope>
    <source>
        <strain evidence="3">ATCC MYA-4855 / 20631-21</strain>
    </source>
</reference>
<accession>L8G2L1</accession>
<organism evidence="2 3">
    <name type="scientific">Pseudogymnoascus destructans (strain ATCC MYA-4855 / 20631-21)</name>
    <name type="common">Bat white-nose syndrome fungus</name>
    <name type="synonym">Geomyces destructans</name>
    <dbReference type="NCBI Taxonomy" id="658429"/>
    <lineage>
        <taxon>Eukaryota</taxon>
        <taxon>Fungi</taxon>
        <taxon>Dikarya</taxon>
        <taxon>Ascomycota</taxon>
        <taxon>Pezizomycotina</taxon>
        <taxon>Leotiomycetes</taxon>
        <taxon>Thelebolales</taxon>
        <taxon>Thelebolaceae</taxon>
        <taxon>Pseudogymnoascus</taxon>
    </lineage>
</organism>
<feature type="region of interest" description="Disordered" evidence="1">
    <location>
        <begin position="178"/>
        <end position="199"/>
    </location>
</feature>
<dbReference type="Proteomes" id="UP000011064">
    <property type="component" value="Unassembled WGS sequence"/>
</dbReference>
<dbReference type="AlphaFoldDB" id="L8G2L1"/>
<name>L8G2L1_PSED2</name>
<sequence length="199" mass="23182">MSLIINQRTRSLWETAQTRPEWAATRFWEYVLKGQFFIGDDWAISSQQPPTDDREDRRRVDLRIERWKSNRWQIIALFEAKKQNCSQTEVDELEHQAYNACMVHLIGIGREEMYAITTIGTAARLWYITKNDDYLLPMVPVTAGLSDPTEYIEANGTMATELRGRFQLHDPKRYDISRQTSSTKEQLFSETTATPGRGK</sequence>
<evidence type="ECO:0008006" key="4">
    <source>
        <dbReference type="Google" id="ProtNLM"/>
    </source>
</evidence>
<protein>
    <recommendedName>
        <fullName evidence="4">Fungal-type protein kinase domain-containing protein</fullName>
    </recommendedName>
</protein>
<dbReference type="HOGENOM" id="CLU_1372724_0_0_1"/>
<evidence type="ECO:0000313" key="3">
    <source>
        <dbReference type="Proteomes" id="UP000011064"/>
    </source>
</evidence>
<proteinExistence type="predicted"/>
<keyword evidence="3" id="KW-1185">Reference proteome</keyword>
<evidence type="ECO:0000313" key="2">
    <source>
        <dbReference type="EMBL" id="ELR06923.1"/>
    </source>
</evidence>
<evidence type="ECO:0000256" key="1">
    <source>
        <dbReference type="SAM" id="MobiDB-lite"/>
    </source>
</evidence>
<dbReference type="VEuPathDB" id="FungiDB:GMDG_02293"/>